<sequence length="376" mass="43243">MAALNLLTLAIQQWNTLALLLAPGSLALCFWIYVKQFYGVSNQSKTSKKKDQKCDSFKSMGAIEPLTEFDWKTQEEERIYKFNPKYFLTMGLQNTDINWITHVDKQFAGRLSERQKILDTHPAALGYEPNAVPMVNELYEYLVQEYFPRRYPTIFKLTPAEKPTHILNTANNDKLPLEVPDNPTEALRLLAVNIDEDFLMLLPSLDGDGYSLQSFVWCYPVGFSPADKLGLKLREAHKPVPAYKEKLQTSMDRYFNRLEPGKVVYRVNWAVATSSDLCVDGEYHLYEGQEVTDTKVDMQDCWIRCELQTLFALPKTGGRILSVHLYLYPLQEIKDQGLGEQMIEAIQGLKEGNAPGFWRYKRAPVWQDQVTAFLRS</sequence>
<gene>
    <name evidence="1" type="ORF">BP6252_13153</name>
</gene>
<protein>
    <recommendedName>
        <fullName evidence="3">HRQ family protein 2</fullName>
    </recommendedName>
</protein>
<dbReference type="Proteomes" id="UP000256645">
    <property type="component" value="Unassembled WGS sequence"/>
</dbReference>
<dbReference type="Pfam" id="PF11927">
    <property type="entry name" value="HODM_asu-like"/>
    <property type="match status" value="1"/>
</dbReference>
<evidence type="ECO:0000313" key="2">
    <source>
        <dbReference type="Proteomes" id="UP000256645"/>
    </source>
</evidence>
<comment type="caution">
    <text evidence="1">The sequence shown here is derived from an EMBL/GenBank/DDBJ whole genome shotgun (WGS) entry which is preliminary data.</text>
</comment>
<dbReference type="AlphaFoldDB" id="A0A3D8QAI0"/>
<dbReference type="InterPro" id="IPR021848">
    <property type="entry name" value="HODM_asu-like"/>
</dbReference>
<evidence type="ECO:0008006" key="3">
    <source>
        <dbReference type="Google" id="ProtNLM"/>
    </source>
</evidence>
<keyword evidence="2" id="KW-1185">Reference proteome</keyword>
<dbReference type="OrthoDB" id="5043642at2759"/>
<dbReference type="EMBL" id="PDLM01000017">
    <property type="protein sequence ID" value="RDW58677.1"/>
    <property type="molecule type" value="Genomic_DNA"/>
</dbReference>
<evidence type="ECO:0000313" key="1">
    <source>
        <dbReference type="EMBL" id="RDW58677.1"/>
    </source>
</evidence>
<proteinExistence type="predicted"/>
<organism evidence="1 2">
    <name type="scientific">Coleophoma cylindrospora</name>
    <dbReference type="NCBI Taxonomy" id="1849047"/>
    <lineage>
        <taxon>Eukaryota</taxon>
        <taxon>Fungi</taxon>
        <taxon>Dikarya</taxon>
        <taxon>Ascomycota</taxon>
        <taxon>Pezizomycotina</taxon>
        <taxon>Leotiomycetes</taxon>
        <taxon>Helotiales</taxon>
        <taxon>Dermateaceae</taxon>
        <taxon>Coleophoma</taxon>
    </lineage>
</organism>
<reference evidence="1 2" key="1">
    <citation type="journal article" date="2018" name="IMA Fungus">
        <title>IMA Genome-F 9: Draft genome sequence of Annulohypoxylon stygium, Aspergillus mulundensis, Berkeleyomyces basicola (syn. Thielaviopsis basicola), Ceratocystis smalleyi, two Cercospora beticola strains, Coleophoma cylindrospora, Fusarium fracticaudum, Phialophora cf. hyalina, and Morchella septimelata.</title>
        <authorList>
            <person name="Wingfield B.D."/>
            <person name="Bills G.F."/>
            <person name="Dong Y."/>
            <person name="Huang W."/>
            <person name="Nel W.J."/>
            <person name="Swalarsk-Parry B.S."/>
            <person name="Vaghefi N."/>
            <person name="Wilken P.M."/>
            <person name="An Z."/>
            <person name="de Beer Z.W."/>
            <person name="De Vos L."/>
            <person name="Chen L."/>
            <person name="Duong T.A."/>
            <person name="Gao Y."/>
            <person name="Hammerbacher A."/>
            <person name="Kikkert J.R."/>
            <person name="Li Y."/>
            <person name="Li H."/>
            <person name="Li K."/>
            <person name="Li Q."/>
            <person name="Liu X."/>
            <person name="Ma X."/>
            <person name="Naidoo K."/>
            <person name="Pethybridge S.J."/>
            <person name="Sun J."/>
            <person name="Steenkamp E.T."/>
            <person name="van der Nest M.A."/>
            <person name="van Wyk S."/>
            <person name="Wingfield M.J."/>
            <person name="Xiong C."/>
            <person name="Yue Q."/>
            <person name="Zhang X."/>
        </authorList>
    </citation>
    <scope>NUCLEOTIDE SEQUENCE [LARGE SCALE GENOMIC DNA]</scope>
    <source>
        <strain evidence="1 2">BP6252</strain>
    </source>
</reference>
<name>A0A3D8QAI0_9HELO</name>
<accession>A0A3D8QAI0</accession>